<comment type="caution">
    <text evidence="2">The sequence shown here is derived from an EMBL/GenBank/DDBJ whole genome shotgun (WGS) entry which is preliminary data.</text>
</comment>
<evidence type="ECO:0000313" key="2">
    <source>
        <dbReference type="EMBL" id="CAD5126909.1"/>
    </source>
</evidence>
<dbReference type="PROSITE" id="PS50878">
    <property type="entry name" value="RT_POL"/>
    <property type="match status" value="1"/>
</dbReference>
<dbReference type="OrthoDB" id="6131042at2759"/>
<dbReference type="Proteomes" id="UP000549394">
    <property type="component" value="Unassembled WGS sequence"/>
</dbReference>
<feature type="domain" description="Reverse transcriptase" evidence="1">
    <location>
        <begin position="680"/>
        <end position="945"/>
    </location>
</feature>
<dbReference type="EMBL" id="CAJFCJ010000101">
    <property type="protein sequence ID" value="CAD5126909.1"/>
    <property type="molecule type" value="Genomic_DNA"/>
</dbReference>
<dbReference type="PANTHER" id="PTHR21301">
    <property type="entry name" value="REVERSE TRANSCRIPTASE"/>
    <property type="match status" value="1"/>
</dbReference>
<gene>
    <name evidence="2" type="ORF">DGYR_LOCUS14126</name>
</gene>
<accession>A0A7I8WFC9</accession>
<evidence type="ECO:0000313" key="3">
    <source>
        <dbReference type="Proteomes" id="UP000549394"/>
    </source>
</evidence>
<evidence type="ECO:0000259" key="1">
    <source>
        <dbReference type="PROSITE" id="PS50878"/>
    </source>
</evidence>
<keyword evidence="3" id="KW-1185">Reference proteome</keyword>
<dbReference type="InterPro" id="IPR000477">
    <property type="entry name" value="RT_dom"/>
</dbReference>
<proteinExistence type="predicted"/>
<sequence>MNINQQAYFSKVRPWVFPNMFEKRSIDISPERNDEFVKQLTNQLNFIAGFISKQKKSYNEIVDLKAGLFFKDREMFTKEAEEECKKKYATFQQSLLDIYQQQCEMFLDLNNYDNLFIFKRYVNDRQLKKALSTIKKEYSSEENFNNFQEKVIEFFSEANSSASNSQEENKINKNIEETETEETDIHKTLDNLHCPEIIEKQNDKENTTEITNNDQSNQEATIEEYVEIEQEDHSNNEEIVTIVPIKHISNVRKEEIQKILQVTDHSRKFTNTQVLNRNYYNRDLKLSEMFSKIGFNFKTETEAKNHAKLLKPIKEINSDIMILGNSSFRDVNIKNLCSLKLLNDLENYSLTVVNISKLLAIDLEEIVGKWNLDFKILILHVNLNGVEVDSFLNLVNGKFTDSKKIICSIPYTNREHIPKPEEFTKLQQFGLKILDLTNLESLGYKENPTGKSKGKHLTKTAQEFCINLCLKCCSESLNGNQVENFSIYNFNSNKYIVNLSKYEIPRDVEEFLNLGLKFTFHQQSKSNWQKISTLNLEEFFKRLIFVDKHIEGESEPLVKDWRPKKQKSELTQSFSDIFLDDCIKDFKIDCKRYLKQFQFNNINNPKNNKNFKLNNQTLMESLKSFFSLDIIIKSSDKGSCLVIQNREDYLKMCQHLISDEEQYCLLTNGHVFTKQNIKYYKDLLKKYKYCIESSHLNALLDSLKDCKPRNFYALPKIHKEQQTDWIVPFSIPKGRPVISCLNSETYEISRFIHHLLYPISKLHPSFIENSTDILHHLQDLIIPNDALLITMDIKSMFSIIDTHSGLNAIEYFLEKYSPFGKDNQIFKEFIINTLKYSLHRNHFLFNGQFYLQKLGCAMGQSYAPAYANIWMAWIEETIIANFQPFPFLYKRYLDDIFIIWTDSKKEFDIFYAKINNIKKNLKFKVQIEKSKISFLDLTFFKGTKFLQTGKLDYSIHFKNCETFNLLNRNSLHPPYTFKGILKAQFQRFYINSSSPFLYNYTCELVKKSLQRQGYSHKEIKTAIKKVRRTNLKMTKVNSVIIPKDNQIFSTILKERILDISDKILIGDGNRVVRRRNTIDLNDQQHSVLFIIHCKECQKNMIAYLQPDFGKHITNILLMNLTKLNNDCLSENLLNHDHLYKNVRKNILLFPLEQIRDTSILLNHIQQLVYKENIKNIFYHPFGLAKFTVNPPFRKIPLILPYKKNLSPLITMP</sequence>
<dbReference type="AlphaFoldDB" id="A0A7I8WFC9"/>
<name>A0A7I8WFC9_9ANNE</name>
<organism evidence="2 3">
    <name type="scientific">Dimorphilus gyrociliatus</name>
    <dbReference type="NCBI Taxonomy" id="2664684"/>
    <lineage>
        <taxon>Eukaryota</taxon>
        <taxon>Metazoa</taxon>
        <taxon>Spiralia</taxon>
        <taxon>Lophotrochozoa</taxon>
        <taxon>Annelida</taxon>
        <taxon>Polychaeta</taxon>
        <taxon>Polychaeta incertae sedis</taxon>
        <taxon>Dinophilidae</taxon>
        <taxon>Dimorphilus</taxon>
    </lineage>
</organism>
<reference evidence="2 3" key="1">
    <citation type="submission" date="2020-08" db="EMBL/GenBank/DDBJ databases">
        <authorList>
            <person name="Hejnol A."/>
        </authorList>
    </citation>
    <scope>NUCLEOTIDE SEQUENCE [LARGE SCALE GENOMIC DNA]</scope>
</reference>
<dbReference type="InterPro" id="IPR058912">
    <property type="entry name" value="HTH_animal"/>
</dbReference>
<protein>
    <submittedName>
        <fullName evidence="2">DgyrCDS14925</fullName>
    </submittedName>
</protein>
<dbReference type="PANTHER" id="PTHR21301:SF12">
    <property type="match status" value="1"/>
</dbReference>
<dbReference type="Pfam" id="PF26215">
    <property type="entry name" value="HTH_animal"/>
    <property type="match status" value="1"/>
</dbReference>